<keyword evidence="2" id="KW-0805">Transcription regulation</keyword>
<dbReference type="OrthoDB" id="8885940at2"/>
<sequence>MEQLKNINGYALMIFSLVYEHKSFSIVARLQHVAPSTISRVISQLEQSLNCQLFHRNTRAVIATEHAEMLIDYARNISQNLTDIFDQIGEQRCEIQGRVRLNAPVLFGQLHIVPWLAELNARFPKLVFELILTDEFIDPFKSSTDIIFGMNHLPDSNFHARVFHQVQYYLLASPQYLKQHATINSPVDLIDHQCLVYQGVYGPNKWYFKTNEQLTATAISATLTSNNAAALTTAAKQGMGLVLFPDWLVYEEIQAGTLIPLLSEYQGTIYTEPQFISVIYPHTKKMPTKVRTVIDFFIEKFGCPAYWQCD</sequence>
<feature type="domain" description="HTH lysR-type" evidence="5">
    <location>
        <begin position="12"/>
        <end position="64"/>
    </location>
</feature>
<dbReference type="InterPro" id="IPR005119">
    <property type="entry name" value="LysR_subst-bd"/>
</dbReference>
<organism evidence="6 7">
    <name type="scientific">Acinetobacter rudis CIP 110305</name>
    <dbReference type="NCBI Taxonomy" id="421052"/>
    <lineage>
        <taxon>Bacteria</taxon>
        <taxon>Pseudomonadati</taxon>
        <taxon>Pseudomonadota</taxon>
        <taxon>Gammaproteobacteria</taxon>
        <taxon>Moraxellales</taxon>
        <taxon>Moraxellaceae</taxon>
        <taxon>Acinetobacter</taxon>
    </lineage>
</organism>
<dbReference type="RefSeq" id="WP_016655540.1">
    <property type="nucleotide sequence ID" value="NZ_KE340352.1"/>
</dbReference>
<dbReference type="PROSITE" id="PS50931">
    <property type="entry name" value="HTH_LYSR"/>
    <property type="match status" value="1"/>
</dbReference>
<gene>
    <name evidence="6" type="ORF">F945_01122</name>
</gene>
<dbReference type="SUPFAM" id="SSF53850">
    <property type="entry name" value="Periplasmic binding protein-like II"/>
    <property type="match status" value="1"/>
</dbReference>
<comment type="similarity">
    <text evidence="1">Belongs to the LysR transcriptional regulatory family.</text>
</comment>
<evidence type="ECO:0000256" key="2">
    <source>
        <dbReference type="ARBA" id="ARBA00023015"/>
    </source>
</evidence>
<evidence type="ECO:0000256" key="3">
    <source>
        <dbReference type="ARBA" id="ARBA00023125"/>
    </source>
</evidence>
<proteinExistence type="inferred from homology"/>
<dbReference type="InterPro" id="IPR036390">
    <property type="entry name" value="WH_DNA-bd_sf"/>
</dbReference>
<dbReference type="EMBL" id="ATGI01000010">
    <property type="protein sequence ID" value="EPF75902.1"/>
    <property type="molecule type" value="Genomic_DNA"/>
</dbReference>
<dbReference type="Pfam" id="PF03466">
    <property type="entry name" value="LysR_substrate"/>
    <property type="match status" value="1"/>
</dbReference>
<dbReference type="InterPro" id="IPR058163">
    <property type="entry name" value="LysR-type_TF_proteobact-type"/>
</dbReference>
<comment type="caution">
    <text evidence="6">The sequence shown here is derived from an EMBL/GenBank/DDBJ whole genome shotgun (WGS) entry which is preliminary data.</text>
</comment>
<keyword evidence="4" id="KW-0804">Transcription</keyword>
<evidence type="ECO:0000256" key="1">
    <source>
        <dbReference type="ARBA" id="ARBA00009437"/>
    </source>
</evidence>
<accession>S3N7R4</accession>
<keyword evidence="3" id="KW-0238">DNA-binding</keyword>
<reference evidence="6 7" key="1">
    <citation type="submission" date="2013-06" db="EMBL/GenBank/DDBJ databases">
        <title>The Genome Sequence of Acinetobacter rudis CIP 110305.</title>
        <authorList>
            <consortium name="The Broad Institute Genome Sequencing Platform"/>
            <consortium name="The Broad Institute Genome Sequencing Center for Infectious Disease"/>
            <person name="Cerqueira G."/>
            <person name="Feldgarden M."/>
            <person name="Courvalin P."/>
            <person name="Perichon B."/>
            <person name="Grillot-Courvalin C."/>
            <person name="Clermont D."/>
            <person name="Rocha E."/>
            <person name="Yoon E.-J."/>
            <person name="Nemec A."/>
            <person name="Young S.K."/>
            <person name="Zeng Q."/>
            <person name="Gargeya S."/>
            <person name="Fitzgerald M."/>
            <person name="Abouelleil A."/>
            <person name="Alvarado L."/>
            <person name="Berlin A.M."/>
            <person name="Chapman S.B."/>
            <person name="Dewar J."/>
            <person name="Goldberg J."/>
            <person name="Griggs A."/>
            <person name="Gujja S."/>
            <person name="Hansen M."/>
            <person name="Howarth C."/>
            <person name="Imamovic A."/>
            <person name="Larimer J."/>
            <person name="McCowan C."/>
            <person name="Murphy C."/>
            <person name="Pearson M."/>
            <person name="Priest M."/>
            <person name="Roberts A."/>
            <person name="Saif S."/>
            <person name="Shea T."/>
            <person name="Sykes S."/>
            <person name="Wortman J."/>
            <person name="Nusbaum C."/>
            <person name="Birren B."/>
        </authorList>
    </citation>
    <scope>NUCLEOTIDE SEQUENCE [LARGE SCALE GENOMIC DNA]</scope>
    <source>
        <strain evidence="6 7">CIP 110305</strain>
    </source>
</reference>
<dbReference type="PATRIC" id="fig|421052.3.peg.1103"/>
<dbReference type="PANTHER" id="PTHR30537:SF5">
    <property type="entry name" value="HTH-TYPE TRANSCRIPTIONAL ACTIVATOR TTDR-RELATED"/>
    <property type="match status" value="1"/>
</dbReference>
<dbReference type="Pfam" id="PF00126">
    <property type="entry name" value="HTH_1"/>
    <property type="match status" value="1"/>
</dbReference>
<dbReference type="InterPro" id="IPR000847">
    <property type="entry name" value="LysR_HTH_N"/>
</dbReference>
<keyword evidence="7" id="KW-1185">Reference proteome</keyword>
<dbReference type="HOGENOM" id="CLU_039613_16_2_6"/>
<evidence type="ECO:0000256" key="4">
    <source>
        <dbReference type="ARBA" id="ARBA00023163"/>
    </source>
</evidence>
<dbReference type="InterPro" id="IPR036388">
    <property type="entry name" value="WH-like_DNA-bd_sf"/>
</dbReference>
<dbReference type="Gene3D" id="1.10.10.10">
    <property type="entry name" value="Winged helix-like DNA-binding domain superfamily/Winged helix DNA-binding domain"/>
    <property type="match status" value="1"/>
</dbReference>
<dbReference type="Proteomes" id="UP000014568">
    <property type="component" value="Unassembled WGS sequence"/>
</dbReference>
<dbReference type="GO" id="GO:0003700">
    <property type="term" value="F:DNA-binding transcription factor activity"/>
    <property type="evidence" value="ECO:0007669"/>
    <property type="project" value="InterPro"/>
</dbReference>
<dbReference type="AlphaFoldDB" id="S3N7R4"/>
<evidence type="ECO:0000313" key="7">
    <source>
        <dbReference type="Proteomes" id="UP000014568"/>
    </source>
</evidence>
<dbReference type="eggNOG" id="COG0583">
    <property type="taxonomic scope" value="Bacteria"/>
</dbReference>
<name>S3N7R4_9GAMM</name>
<dbReference type="PANTHER" id="PTHR30537">
    <property type="entry name" value="HTH-TYPE TRANSCRIPTIONAL REGULATOR"/>
    <property type="match status" value="1"/>
</dbReference>
<dbReference type="GO" id="GO:0006351">
    <property type="term" value="P:DNA-templated transcription"/>
    <property type="evidence" value="ECO:0007669"/>
    <property type="project" value="TreeGrafter"/>
</dbReference>
<protein>
    <recommendedName>
        <fullName evidence="5">HTH lysR-type domain-containing protein</fullName>
    </recommendedName>
</protein>
<dbReference type="Gene3D" id="3.40.190.290">
    <property type="match status" value="1"/>
</dbReference>
<dbReference type="STRING" id="632955.GCA_000829675_03189"/>
<dbReference type="SUPFAM" id="SSF46785">
    <property type="entry name" value="Winged helix' DNA-binding domain"/>
    <property type="match status" value="1"/>
</dbReference>
<dbReference type="CDD" id="cd08422">
    <property type="entry name" value="PBP2_CrgA_like"/>
    <property type="match status" value="1"/>
</dbReference>
<evidence type="ECO:0000313" key="6">
    <source>
        <dbReference type="EMBL" id="EPF75902.1"/>
    </source>
</evidence>
<dbReference type="GO" id="GO:0043565">
    <property type="term" value="F:sequence-specific DNA binding"/>
    <property type="evidence" value="ECO:0007669"/>
    <property type="project" value="TreeGrafter"/>
</dbReference>
<evidence type="ECO:0000259" key="5">
    <source>
        <dbReference type="PROSITE" id="PS50931"/>
    </source>
</evidence>